<feature type="non-terminal residue" evidence="2">
    <location>
        <position position="1"/>
    </location>
</feature>
<comment type="caution">
    <text evidence="2">The sequence shown here is derived from an EMBL/GenBank/DDBJ whole genome shotgun (WGS) entry which is preliminary data.</text>
</comment>
<dbReference type="EMBL" id="BPLR01012476">
    <property type="protein sequence ID" value="GIY54156.1"/>
    <property type="molecule type" value="Genomic_DNA"/>
</dbReference>
<evidence type="ECO:0000313" key="2">
    <source>
        <dbReference type="EMBL" id="GIY54156.1"/>
    </source>
</evidence>
<sequence>KKRPEIISHTPMDIPKPPNREY</sequence>
<dbReference type="AlphaFoldDB" id="A0AAV4U8R0"/>
<protein>
    <submittedName>
        <fullName evidence="2">Uncharacterized protein</fullName>
    </submittedName>
</protein>
<dbReference type="Proteomes" id="UP001054945">
    <property type="component" value="Unassembled WGS sequence"/>
</dbReference>
<evidence type="ECO:0000313" key="3">
    <source>
        <dbReference type="Proteomes" id="UP001054945"/>
    </source>
</evidence>
<proteinExistence type="predicted"/>
<keyword evidence="3" id="KW-1185">Reference proteome</keyword>
<name>A0AAV4U8R0_CAEEX</name>
<reference evidence="2 3" key="1">
    <citation type="submission" date="2021-06" db="EMBL/GenBank/DDBJ databases">
        <title>Caerostris extrusa draft genome.</title>
        <authorList>
            <person name="Kono N."/>
            <person name="Arakawa K."/>
        </authorList>
    </citation>
    <scope>NUCLEOTIDE SEQUENCE [LARGE SCALE GENOMIC DNA]</scope>
</reference>
<feature type="region of interest" description="Disordered" evidence="1">
    <location>
        <begin position="1"/>
        <end position="22"/>
    </location>
</feature>
<organism evidence="2 3">
    <name type="scientific">Caerostris extrusa</name>
    <name type="common">Bark spider</name>
    <name type="synonym">Caerostris bankana</name>
    <dbReference type="NCBI Taxonomy" id="172846"/>
    <lineage>
        <taxon>Eukaryota</taxon>
        <taxon>Metazoa</taxon>
        <taxon>Ecdysozoa</taxon>
        <taxon>Arthropoda</taxon>
        <taxon>Chelicerata</taxon>
        <taxon>Arachnida</taxon>
        <taxon>Araneae</taxon>
        <taxon>Araneomorphae</taxon>
        <taxon>Entelegynae</taxon>
        <taxon>Araneoidea</taxon>
        <taxon>Araneidae</taxon>
        <taxon>Caerostris</taxon>
    </lineage>
</organism>
<gene>
    <name evidence="2" type="ORF">CEXT_52771</name>
</gene>
<evidence type="ECO:0000256" key="1">
    <source>
        <dbReference type="SAM" id="MobiDB-lite"/>
    </source>
</evidence>
<accession>A0AAV4U8R0</accession>